<gene>
    <name evidence="2" type="ORF">PSECIP111951_00677</name>
</gene>
<keyword evidence="1" id="KW-1133">Transmembrane helix</keyword>
<comment type="caution">
    <text evidence="2">The sequence shown here is derived from an EMBL/GenBank/DDBJ whole genome shotgun (WGS) entry which is preliminary data.</text>
</comment>
<protein>
    <recommendedName>
        <fullName evidence="4">Type II secretion system protein L</fullName>
    </recommendedName>
</protein>
<evidence type="ECO:0000256" key="1">
    <source>
        <dbReference type="SAM" id="Phobius"/>
    </source>
</evidence>
<evidence type="ECO:0008006" key="4">
    <source>
        <dbReference type="Google" id="ProtNLM"/>
    </source>
</evidence>
<reference evidence="2 3" key="1">
    <citation type="submission" date="2022-07" db="EMBL/GenBank/DDBJ databases">
        <authorList>
            <person name="Criscuolo A."/>
        </authorList>
    </citation>
    <scope>NUCLEOTIDE SEQUENCE [LARGE SCALE GENOMIC DNA]</scope>
    <source>
        <strain evidence="3">CIP 111951</strain>
    </source>
</reference>
<feature type="transmembrane region" description="Helical" evidence="1">
    <location>
        <begin position="212"/>
        <end position="237"/>
    </location>
</feature>
<organism evidence="2 3">
    <name type="scientific">Pseudoalteromonas holothuriae</name>
    <dbReference type="NCBI Taxonomy" id="2963714"/>
    <lineage>
        <taxon>Bacteria</taxon>
        <taxon>Pseudomonadati</taxon>
        <taxon>Pseudomonadota</taxon>
        <taxon>Gammaproteobacteria</taxon>
        <taxon>Alteromonadales</taxon>
        <taxon>Pseudoalteromonadaceae</taxon>
        <taxon>Pseudoalteromonas</taxon>
    </lineage>
</organism>
<sequence length="362" mass="41234">MTSDFRNWLMQLFSKQVYYFNGQLYQFVTRQGVVLLEPSSEKSPKIVIVSPKYVTAENEQYPVVNKKELNKILSLKGTANTRYVVVNVNKEGAHVTKYEYKEGIPNTWIKVPETEVLGQFVNEEKVLELEHAESSWHYYLAKSGGQLKYIPKIGLISNLERVKVATGISAKNQEFVSWADKAQLLKAGLFCFNEYKLVPFLPQRVDVDWQKLLISVLAPSVGVAFIYMGVVSAGLLFQQHYLQTQTASYSENLGNLLDLQTEFDNNATRYEQLRQFVTELSPTIGLWEVMAPLYESLDIDSITLKGEQFVLRAQADSATDTLEKFRQLPQVDNAKFDSPISNVRYGERFSISFTLKDATSVE</sequence>
<proteinExistence type="predicted"/>
<dbReference type="RefSeq" id="WP_261591878.1">
    <property type="nucleotide sequence ID" value="NZ_CAMAPD010000003.1"/>
</dbReference>
<name>A0ABM9GGB1_9GAMM</name>
<keyword evidence="1" id="KW-0472">Membrane</keyword>
<keyword evidence="1" id="KW-0812">Transmembrane</keyword>
<accession>A0ABM9GGB1</accession>
<evidence type="ECO:0000313" key="3">
    <source>
        <dbReference type="Proteomes" id="UP001152485"/>
    </source>
</evidence>
<dbReference type="Proteomes" id="UP001152485">
    <property type="component" value="Unassembled WGS sequence"/>
</dbReference>
<evidence type="ECO:0000313" key="2">
    <source>
        <dbReference type="EMBL" id="CAH9052726.1"/>
    </source>
</evidence>
<dbReference type="EMBL" id="CAMAPD010000003">
    <property type="protein sequence ID" value="CAH9052726.1"/>
    <property type="molecule type" value="Genomic_DNA"/>
</dbReference>